<keyword evidence="2" id="KW-1185">Reference proteome</keyword>
<evidence type="ECO:0000313" key="2">
    <source>
        <dbReference type="Proteomes" id="UP001057452"/>
    </source>
</evidence>
<dbReference type="EMBL" id="CM043789">
    <property type="protein sequence ID" value="KAI4826727.1"/>
    <property type="molecule type" value="Genomic_DNA"/>
</dbReference>
<name>A0ACB9XJA4_CHAAC</name>
<organism evidence="1 2">
    <name type="scientific">Chaenocephalus aceratus</name>
    <name type="common">Blackfin icefish</name>
    <name type="synonym">Chaenichthys aceratus</name>
    <dbReference type="NCBI Taxonomy" id="36190"/>
    <lineage>
        <taxon>Eukaryota</taxon>
        <taxon>Metazoa</taxon>
        <taxon>Chordata</taxon>
        <taxon>Craniata</taxon>
        <taxon>Vertebrata</taxon>
        <taxon>Euteleostomi</taxon>
        <taxon>Actinopterygii</taxon>
        <taxon>Neopterygii</taxon>
        <taxon>Teleostei</taxon>
        <taxon>Neoteleostei</taxon>
        <taxon>Acanthomorphata</taxon>
        <taxon>Eupercaria</taxon>
        <taxon>Perciformes</taxon>
        <taxon>Notothenioidei</taxon>
        <taxon>Channichthyidae</taxon>
        <taxon>Chaenocephalus</taxon>
    </lineage>
</organism>
<sequence>MPQRHPQVRTKHMSHHYCLNKPFSADASRPRPRAQLKKMKRKTINSPLTINPLLRAATASLKRRIINGSVKAPPPRACAVPVGALRALPPRAHAVPARAVKSGPSILSLSRAATASLKGRIIDGSVKPPPRACAVTVGTVEMGYHRVQTLEGPMTQQTESQRARDVTSPLALRSTQWKMLATSAWVFKTVTRGYRLQFAVTPPRFSGILYSQARGESAHILEREILSLLEKRAISVVPAEQSQSGFYSKYFLVPKRGGNGIRPILDLRILNRYLKRYKFRMLTHTSLLRLVRQDDWFTSVDLKDAYFHIPVYYPHRKYLRFAFQGICYEYRVLPFGLSLSPRVFVRCTEAAIAPLRQQGIRLATYLDDWLLLAQSEQEAVTQTNVLVKHLLNLGFIINTEKSMLCPAQTILFLGLHLNSVPFTARLSAERVKAFTACLALFQRRKHVLFRTCLRLMGLMASAILVVRLGRLHMREFQRWVAALKLNPARHGARRVMVTVKCVTALRHWLHPTFLVRGVPMGAVLSRRVVTTDACLTGWGGIYEGRLVRGLWSRDLQRAHINYLELLAVFLTLKHFLPFLRGHHVLVRTDNTTTLSYINRQGGLRSLQLHMLARKLILWSSGRLLSLRATHVPGVSNLGADLLSRGAPLYADWTLHPRIVSQLWVRYGRATVDLFASRENAQCQLFFSMRDLNAPLGVDALAHVWPSGLLYAFPPLALIPQTLARVREQRHTLILIAPHWPAMYWLAEIYQLLCGQPWQLPLRRDILSQAGGEIFHPHPERLALWAWPVSGTT</sequence>
<accession>A0ACB9XJA4</accession>
<protein>
    <submittedName>
        <fullName evidence="1">Uncharacterized protein</fullName>
    </submittedName>
</protein>
<evidence type="ECO:0000313" key="1">
    <source>
        <dbReference type="EMBL" id="KAI4826727.1"/>
    </source>
</evidence>
<dbReference type="Proteomes" id="UP001057452">
    <property type="component" value="Chromosome 5"/>
</dbReference>
<reference evidence="1" key="1">
    <citation type="submission" date="2022-05" db="EMBL/GenBank/DDBJ databases">
        <title>Chromosome-level genome of Chaenocephalus aceratus.</title>
        <authorList>
            <person name="Park H."/>
        </authorList>
    </citation>
    <scope>NUCLEOTIDE SEQUENCE</scope>
    <source>
        <strain evidence="1">KU_202001</strain>
    </source>
</reference>
<comment type="caution">
    <text evidence="1">The sequence shown here is derived from an EMBL/GenBank/DDBJ whole genome shotgun (WGS) entry which is preliminary data.</text>
</comment>
<gene>
    <name evidence="1" type="ORF">KUCAC02_030160</name>
</gene>
<proteinExistence type="predicted"/>